<evidence type="ECO:0000313" key="2">
    <source>
        <dbReference type="EMBL" id="SUA72845.1"/>
    </source>
</evidence>
<keyword evidence="3" id="KW-1185">Reference proteome</keyword>
<dbReference type="EMBL" id="UGRY01000002">
    <property type="protein sequence ID" value="SUA72845.1"/>
    <property type="molecule type" value="Genomic_DNA"/>
</dbReference>
<dbReference type="Pfam" id="PF25991">
    <property type="entry name" value="KhtT_N"/>
    <property type="match status" value="1"/>
</dbReference>
<dbReference type="InterPro" id="IPR058776">
    <property type="entry name" value="KhtT-like_N"/>
</dbReference>
<dbReference type="OrthoDB" id="3540322at2"/>
<dbReference type="RefSeq" id="WP_039818587.1">
    <property type="nucleotide sequence ID" value="NZ_JADLRH010000019.1"/>
</dbReference>
<protein>
    <recommendedName>
        <fullName evidence="1">Potassium/proton antiporter subunit KhtT-like N-terminal domain-containing protein</fullName>
    </recommendedName>
</protein>
<feature type="domain" description="Potassium/proton antiporter subunit KhtT-like N-terminal" evidence="1">
    <location>
        <begin position="1"/>
        <end position="69"/>
    </location>
</feature>
<reference evidence="2 3" key="1">
    <citation type="submission" date="2018-06" db="EMBL/GenBank/DDBJ databases">
        <authorList>
            <consortium name="Pathogen Informatics"/>
            <person name="Doyle S."/>
        </authorList>
    </citation>
    <scope>NUCLEOTIDE SEQUENCE [LARGE SCALE GENOMIC DNA]</scope>
    <source>
        <strain evidence="2 3">NCTC1934</strain>
    </source>
</reference>
<evidence type="ECO:0000259" key="1">
    <source>
        <dbReference type="Pfam" id="PF25991"/>
    </source>
</evidence>
<proteinExistence type="predicted"/>
<sequence length="92" mass="10304">MQVDRSTVPGRAVLYHCRPRDGSRFGIVGDRDGIQQLVIYDPADGDTPLQTITLEPDEADQLAQLLHSAPIRDRLAELERRVNQLGDGRRIV</sequence>
<name>A0A378Y6K2_9NOCA</name>
<organism evidence="2 3">
    <name type="scientific">Nocardia otitidiscaviarum</name>
    <dbReference type="NCBI Taxonomy" id="1823"/>
    <lineage>
        <taxon>Bacteria</taxon>
        <taxon>Bacillati</taxon>
        <taxon>Actinomycetota</taxon>
        <taxon>Actinomycetes</taxon>
        <taxon>Mycobacteriales</taxon>
        <taxon>Nocardiaceae</taxon>
        <taxon>Nocardia</taxon>
    </lineage>
</organism>
<accession>A0A378Y6K2</accession>
<gene>
    <name evidence="2" type="ORF">NCTC1934_00275</name>
</gene>
<dbReference type="Proteomes" id="UP000255467">
    <property type="component" value="Unassembled WGS sequence"/>
</dbReference>
<dbReference type="AlphaFoldDB" id="A0A378Y6K2"/>
<evidence type="ECO:0000313" key="3">
    <source>
        <dbReference type="Proteomes" id="UP000255467"/>
    </source>
</evidence>